<dbReference type="KEGG" id="ela:UCREL1_6783"/>
<sequence length="417" mass="45913">MASRLESLPGELFDEITAHLDHPAATALLRCNKSIRERIEASLCSQRVVQSTAIRWACKHDNDAIIKLFVTRYGAPVSAIIDETSCHYVDPGSITVPPTAAARVLSMLYLALRSNSARAARALLDLGARVNTKHLNARHVEQLLAELLDRRAWTSLRLFIEARFGEWICNVSAVDRMLLAAASAGDDDDNAPPTTDFVRFLLNKGAHPNLVQAVPKQDIFMCPLSAAIFGRSPSMVRLLLSRGADIRGAVMKKEKYLMGLSRIPIFAAVQVMAEEGSIRSRDMVQLCLDNGADINQCAAVRHSGGYINVTPVLVYLHSICDWGGRSPERAEENCGGDDNDGRRLLHPVEGLSFLLEKGASLGNIPAETPGTDRSSIRHRSPLRALDMLMRNKLNIRPRRQLGQVFEYDKGPMEKGSD</sequence>
<evidence type="ECO:0000313" key="1">
    <source>
        <dbReference type="EMBL" id="EMR66191.1"/>
    </source>
</evidence>
<dbReference type="Gene3D" id="1.25.40.20">
    <property type="entry name" value="Ankyrin repeat-containing domain"/>
    <property type="match status" value="2"/>
</dbReference>
<name>M7T8P9_EUTLA</name>
<dbReference type="Proteomes" id="UP000012174">
    <property type="component" value="Unassembled WGS sequence"/>
</dbReference>
<dbReference type="SMART" id="SM00248">
    <property type="entry name" value="ANK"/>
    <property type="match status" value="4"/>
</dbReference>
<dbReference type="STRING" id="1287681.M7T8P9"/>
<dbReference type="InterPro" id="IPR036770">
    <property type="entry name" value="Ankyrin_rpt-contain_sf"/>
</dbReference>
<dbReference type="eggNOG" id="ENOG502RKRY">
    <property type="taxonomic scope" value="Eukaryota"/>
</dbReference>
<dbReference type="OrthoDB" id="4508560at2759"/>
<dbReference type="InterPro" id="IPR002110">
    <property type="entry name" value="Ankyrin_rpt"/>
</dbReference>
<organism evidence="1 2">
    <name type="scientific">Eutypa lata (strain UCR-EL1)</name>
    <name type="common">Grapevine dieback disease fungus</name>
    <name type="synonym">Eutypa armeniacae</name>
    <dbReference type="NCBI Taxonomy" id="1287681"/>
    <lineage>
        <taxon>Eukaryota</taxon>
        <taxon>Fungi</taxon>
        <taxon>Dikarya</taxon>
        <taxon>Ascomycota</taxon>
        <taxon>Pezizomycotina</taxon>
        <taxon>Sordariomycetes</taxon>
        <taxon>Xylariomycetidae</taxon>
        <taxon>Xylariales</taxon>
        <taxon>Diatrypaceae</taxon>
        <taxon>Eutypa</taxon>
    </lineage>
</organism>
<proteinExistence type="predicted"/>
<dbReference type="AlphaFoldDB" id="M7T8P9"/>
<dbReference type="HOGENOM" id="CLU_658942_0_0_1"/>
<protein>
    <submittedName>
        <fullName evidence="1">Putative ankyrin repeat-containing protein</fullName>
    </submittedName>
</protein>
<dbReference type="EMBL" id="KB706696">
    <property type="protein sequence ID" value="EMR66191.1"/>
    <property type="molecule type" value="Genomic_DNA"/>
</dbReference>
<gene>
    <name evidence="1" type="ORF">UCREL1_6783</name>
</gene>
<reference evidence="2" key="1">
    <citation type="journal article" date="2013" name="Genome Announc.">
        <title>Draft genome sequence of the grapevine dieback fungus Eutypa lata UCR-EL1.</title>
        <authorList>
            <person name="Blanco-Ulate B."/>
            <person name="Rolshausen P.E."/>
            <person name="Cantu D."/>
        </authorList>
    </citation>
    <scope>NUCLEOTIDE SEQUENCE [LARGE SCALE GENOMIC DNA]</scope>
    <source>
        <strain evidence="2">UCR-EL1</strain>
    </source>
</reference>
<evidence type="ECO:0000313" key="2">
    <source>
        <dbReference type="Proteomes" id="UP000012174"/>
    </source>
</evidence>
<keyword evidence="2" id="KW-1185">Reference proteome</keyword>
<accession>M7T8P9</accession>
<dbReference type="PANTHER" id="PTHR46224">
    <property type="entry name" value="ANKYRIN REPEAT FAMILY PROTEIN"/>
    <property type="match status" value="1"/>
</dbReference>
<dbReference type="SUPFAM" id="SSF48403">
    <property type="entry name" value="Ankyrin repeat"/>
    <property type="match status" value="1"/>
</dbReference>
<dbReference type="PANTHER" id="PTHR46224:SF64">
    <property type="entry name" value="IQ MOTIF AND ANKYRIN REPEAT DOMAIN-CONTAINING PROTEIN 1"/>
    <property type="match status" value="1"/>
</dbReference>
<dbReference type="InterPro" id="IPR051616">
    <property type="entry name" value="Cul2-RING_E3_ligase_SR"/>
</dbReference>